<proteinExistence type="inferred from homology"/>
<evidence type="ECO:0000256" key="3">
    <source>
        <dbReference type="ARBA" id="ARBA00022448"/>
    </source>
</evidence>
<feature type="signal peptide" evidence="10">
    <location>
        <begin position="1"/>
        <end position="18"/>
    </location>
</feature>
<dbReference type="NCBIfam" id="TIGR01352">
    <property type="entry name" value="tonB_Cterm"/>
    <property type="match status" value="1"/>
</dbReference>
<evidence type="ECO:0000256" key="4">
    <source>
        <dbReference type="ARBA" id="ARBA00022475"/>
    </source>
</evidence>
<keyword evidence="6" id="KW-0812">Transmembrane</keyword>
<keyword evidence="3" id="KW-0813">Transport</keyword>
<comment type="caution">
    <text evidence="12">The sequence shown here is derived from an EMBL/GenBank/DDBJ whole genome shotgun (WGS) entry which is preliminary data.</text>
</comment>
<dbReference type="PANTHER" id="PTHR33446">
    <property type="entry name" value="PROTEIN TONB-RELATED"/>
    <property type="match status" value="1"/>
</dbReference>
<evidence type="ECO:0000256" key="1">
    <source>
        <dbReference type="ARBA" id="ARBA00004383"/>
    </source>
</evidence>
<keyword evidence="4" id="KW-1003">Cell membrane</keyword>
<dbReference type="Proteomes" id="UP001209885">
    <property type="component" value="Unassembled WGS sequence"/>
</dbReference>
<dbReference type="SUPFAM" id="SSF74653">
    <property type="entry name" value="TolA/TonB C-terminal domain"/>
    <property type="match status" value="1"/>
</dbReference>
<evidence type="ECO:0000256" key="6">
    <source>
        <dbReference type="ARBA" id="ARBA00022692"/>
    </source>
</evidence>
<evidence type="ECO:0000256" key="8">
    <source>
        <dbReference type="ARBA" id="ARBA00022989"/>
    </source>
</evidence>
<keyword evidence="9" id="KW-0472">Membrane</keyword>
<comment type="subcellular location">
    <subcellularLocation>
        <location evidence="1">Cell inner membrane</location>
        <topology evidence="1">Single-pass membrane protein</topology>
        <orientation evidence="1">Periplasmic side</orientation>
    </subcellularLocation>
</comment>
<dbReference type="InterPro" id="IPR037682">
    <property type="entry name" value="TonB_C"/>
</dbReference>
<dbReference type="Gene3D" id="3.30.1150.10">
    <property type="match status" value="1"/>
</dbReference>
<dbReference type="Pfam" id="PF03544">
    <property type="entry name" value="TonB_C"/>
    <property type="match status" value="1"/>
</dbReference>
<organism evidence="12 13">
    <name type="scientific">Mangrovivirga halotolerans</name>
    <dbReference type="NCBI Taxonomy" id="2993936"/>
    <lineage>
        <taxon>Bacteria</taxon>
        <taxon>Pseudomonadati</taxon>
        <taxon>Bacteroidota</taxon>
        <taxon>Cytophagia</taxon>
        <taxon>Cytophagales</taxon>
        <taxon>Mangrovivirgaceae</taxon>
        <taxon>Mangrovivirga</taxon>
    </lineage>
</organism>
<dbReference type="InterPro" id="IPR006260">
    <property type="entry name" value="TonB/TolA_C"/>
</dbReference>
<dbReference type="EMBL" id="JAPFQN010000005">
    <property type="protein sequence ID" value="MCX2744308.1"/>
    <property type="molecule type" value="Genomic_DNA"/>
</dbReference>
<evidence type="ECO:0000256" key="2">
    <source>
        <dbReference type="ARBA" id="ARBA00006555"/>
    </source>
</evidence>
<evidence type="ECO:0000313" key="12">
    <source>
        <dbReference type="EMBL" id="MCX2744308.1"/>
    </source>
</evidence>
<accession>A0ABT3RRA0</accession>
<comment type="similarity">
    <text evidence="2">Belongs to the TonB family.</text>
</comment>
<keyword evidence="5" id="KW-0997">Cell inner membrane</keyword>
<evidence type="ECO:0000256" key="7">
    <source>
        <dbReference type="ARBA" id="ARBA00022927"/>
    </source>
</evidence>
<gene>
    <name evidence="12" type="ORF">OO013_10545</name>
</gene>
<evidence type="ECO:0000256" key="10">
    <source>
        <dbReference type="SAM" id="SignalP"/>
    </source>
</evidence>
<name>A0ABT3RRA0_9BACT</name>
<feature type="domain" description="TonB C-terminal" evidence="11">
    <location>
        <begin position="239"/>
        <end position="329"/>
    </location>
</feature>
<dbReference type="InterPro" id="IPR051045">
    <property type="entry name" value="TonB-dependent_transducer"/>
</dbReference>
<keyword evidence="8" id="KW-1133">Transmembrane helix</keyword>
<feature type="chain" id="PRO_5046271224" evidence="10">
    <location>
        <begin position="19"/>
        <end position="329"/>
    </location>
</feature>
<evidence type="ECO:0000313" key="13">
    <source>
        <dbReference type="Proteomes" id="UP001209885"/>
    </source>
</evidence>
<evidence type="ECO:0000259" key="11">
    <source>
        <dbReference type="PROSITE" id="PS52015"/>
    </source>
</evidence>
<evidence type="ECO:0000256" key="5">
    <source>
        <dbReference type="ARBA" id="ARBA00022519"/>
    </source>
</evidence>
<keyword evidence="13" id="KW-1185">Reference proteome</keyword>
<keyword evidence="7" id="KW-0653">Protein transport</keyword>
<evidence type="ECO:0000256" key="9">
    <source>
        <dbReference type="ARBA" id="ARBA00023136"/>
    </source>
</evidence>
<dbReference type="PANTHER" id="PTHR33446:SF2">
    <property type="entry name" value="PROTEIN TONB"/>
    <property type="match status" value="1"/>
</dbReference>
<protein>
    <submittedName>
        <fullName evidence="12">Energy transducer TonB</fullName>
    </submittedName>
</protein>
<sequence>MMRTFLFLFILLTFSSFSQTKKQKVQLIDAETNTPIADALIQFTNGNKPIISDESGNITFLMASYDFIFISHVQYGTNTFSFESKAPAQIKLNKKPVNLGSFDFNLIDEKMDSLDFQSIWNEISEFENPAIYKDDITQFYYDINNGLKRKNYLGKLNDDFSYLISFTVSQDGNIENLLINGKNNPKNDDERYLIELLSSLSYWSPATQNDKKYSRNFSFKIENKIRKQEEDIIKPYPQGGINDFYKYVSENIVYPPAARRMGITGKVYVNFQIDTNGRSVNHKVVRGIGAGCDEEAIRVLRKSPYWIPGIKEGKPVKVDITIPLVFSLN</sequence>
<reference evidence="12 13" key="1">
    <citation type="submission" date="2022-11" db="EMBL/GenBank/DDBJ databases">
        <title>The characterization of three novel Bacteroidetes species and genomic analysis of their roles in tidal elemental geochemical cycles.</title>
        <authorList>
            <person name="Ma K."/>
        </authorList>
    </citation>
    <scope>NUCLEOTIDE SEQUENCE [LARGE SCALE GENOMIC DNA]</scope>
    <source>
        <strain evidence="12 13">M17</strain>
    </source>
</reference>
<keyword evidence="10" id="KW-0732">Signal</keyword>
<dbReference type="PROSITE" id="PS52015">
    <property type="entry name" value="TONB_CTD"/>
    <property type="match status" value="1"/>
</dbReference>
<dbReference type="RefSeq" id="WP_266056769.1">
    <property type="nucleotide sequence ID" value="NZ_JAPFQN010000005.1"/>
</dbReference>